<dbReference type="Pfam" id="PF00170">
    <property type="entry name" value="bZIP_1"/>
    <property type="match status" value="1"/>
</dbReference>
<keyword evidence="5" id="KW-0804">Transcription</keyword>
<keyword evidence="3" id="KW-0805">Transcription regulation</keyword>
<feature type="domain" description="BZIP" evidence="8">
    <location>
        <begin position="269"/>
        <end position="332"/>
    </location>
</feature>
<dbReference type="GO" id="GO:0000976">
    <property type="term" value="F:transcription cis-regulatory region binding"/>
    <property type="evidence" value="ECO:0007669"/>
    <property type="project" value="UniProtKB-ARBA"/>
</dbReference>
<dbReference type="GO" id="GO:0003700">
    <property type="term" value="F:DNA-binding transcription factor activity"/>
    <property type="evidence" value="ECO:0007669"/>
    <property type="project" value="InterPro"/>
</dbReference>
<dbReference type="CDD" id="cd14702">
    <property type="entry name" value="bZIP_plant_GBF1"/>
    <property type="match status" value="1"/>
</dbReference>
<feature type="compositionally biased region" description="Polar residues" evidence="7">
    <location>
        <begin position="16"/>
        <end position="28"/>
    </location>
</feature>
<feature type="compositionally biased region" description="Low complexity" evidence="7">
    <location>
        <begin position="147"/>
        <end position="157"/>
    </location>
</feature>
<dbReference type="InterPro" id="IPR044827">
    <property type="entry name" value="GBF-like"/>
</dbReference>
<keyword evidence="10" id="KW-1185">Reference proteome</keyword>
<protein>
    <recommendedName>
        <fullName evidence="8">BZIP domain-containing protein</fullName>
    </recommendedName>
</protein>
<comment type="caution">
    <text evidence="9">The sequence shown here is derived from an EMBL/GenBank/DDBJ whole genome shotgun (WGS) entry which is preliminary data.</text>
</comment>
<organism evidence="9 10">
    <name type="scientific">Coptis chinensis</name>
    <dbReference type="NCBI Taxonomy" id="261450"/>
    <lineage>
        <taxon>Eukaryota</taxon>
        <taxon>Viridiplantae</taxon>
        <taxon>Streptophyta</taxon>
        <taxon>Embryophyta</taxon>
        <taxon>Tracheophyta</taxon>
        <taxon>Spermatophyta</taxon>
        <taxon>Magnoliopsida</taxon>
        <taxon>Ranunculales</taxon>
        <taxon>Ranunculaceae</taxon>
        <taxon>Coptidoideae</taxon>
        <taxon>Coptis</taxon>
    </lineage>
</organism>
<dbReference type="SUPFAM" id="SSF57959">
    <property type="entry name" value="Leucine zipper domain"/>
    <property type="match status" value="1"/>
</dbReference>
<evidence type="ECO:0000259" key="8">
    <source>
        <dbReference type="PROSITE" id="PS50217"/>
    </source>
</evidence>
<comment type="subcellular location">
    <subcellularLocation>
        <location evidence="1">Nucleus</location>
    </subcellularLocation>
</comment>
<dbReference type="FunFam" id="1.20.5.170:FF:000020">
    <property type="entry name" value="BZIP transcription factor"/>
    <property type="match status" value="1"/>
</dbReference>
<dbReference type="InterPro" id="IPR012900">
    <property type="entry name" value="MFMR"/>
</dbReference>
<name>A0A835M5D1_9MAGN</name>
<comment type="similarity">
    <text evidence="2">Belongs to the bZIP family.</text>
</comment>
<evidence type="ECO:0000256" key="7">
    <source>
        <dbReference type="SAM" id="MobiDB-lite"/>
    </source>
</evidence>
<keyword evidence="4" id="KW-0238">DNA-binding</keyword>
<feature type="region of interest" description="Disordered" evidence="7">
    <location>
        <begin position="1"/>
        <end position="52"/>
    </location>
</feature>
<dbReference type="Pfam" id="PF16596">
    <property type="entry name" value="MFMR_assoc"/>
    <property type="match status" value="1"/>
</dbReference>
<accession>A0A835M5D1</accession>
<dbReference type="Proteomes" id="UP000631114">
    <property type="component" value="Unassembled WGS sequence"/>
</dbReference>
<dbReference type="Gene3D" id="1.20.5.170">
    <property type="match status" value="1"/>
</dbReference>
<dbReference type="SMART" id="SM00338">
    <property type="entry name" value="BRLZ"/>
    <property type="match status" value="1"/>
</dbReference>
<feature type="compositionally biased region" description="Basic and acidic residues" evidence="7">
    <location>
        <begin position="278"/>
        <end position="288"/>
    </location>
</feature>
<evidence type="ECO:0000313" key="9">
    <source>
        <dbReference type="EMBL" id="KAF9620273.1"/>
    </source>
</evidence>
<dbReference type="PROSITE" id="PS00036">
    <property type="entry name" value="BZIP_BASIC"/>
    <property type="match status" value="1"/>
</dbReference>
<reference evidence="9 10" key="1">
    <citation type="submission" date="2020-10" db="EMBL/GenBank/DDBJ databases">
        <title>The Coptis chinensis genome and diversification of protoberbering-type alkaloids.</title>
        <authorList>
            <person name="Wang B."/>
            <person name="Shu S."/>
            <person name="Song C."/>
            <person name="Liu Y."/>
        </authorList>
    </citation>
    <scope>NUCLEOTIDE SEQUENCE [LARGE SCALE GENOMIC DNA]</scope>
    <source>
        <strain evidence="9">HL-2020</strain>
        <tissue evidence="9">Leaf</tissue>
    </source>
</reference>
<proteinExistence type="inferred from homology"/>
<evidence type="ECO:0000256" key="3">
    <source>
        <dbReference type="ARBA" id="ARBA00023015"/>
    </source>
</evidence>
<evidence type="ECO:0000256" key="2">
    <source>
        <dbReference type="ARBA" id="ARBA00007163"/>
    </source>
</evidence>
<sequence length="370" mass="39135">MGSGEETTPAAKPSGPTASSQETPTTSAYPDWPGPMQAYYGAGATQPPFFAPTVASPTPYPYMWGGQHLVSPYGTPIPYPALYPHAGLYPHPNMATAQGAPVTTGKTEGKETPAKKVKSSENIGLVGKSKESGKAASGSGNDGGSQSGESGSEGSSDASDENISRKDILANKNRSFDKMLEDGANAHNPAHHSSLNGKGEPSANLPIPLPGNPAGDMAATNLNIGMDLWSASHVGAMPSRVRPNASGVLPAAGHEGMVPDHLFGQDEREMKRQRRKLSNRESARRSRLRKQAECEELQVKVENLSNENQNLRKELEKLAEERQKLTNDNASLLGELTQLYGEDAVSRLKVMNGNTSLSPSVNGDGIPEGK</sequence>
<gene>
    <name evidence="9" type="ORF">IFM89_011008</name>
</gene>
<dbReference type="PROSITE" id="PS50217">
    <property type="entry name" value="BZIP"/>
    <property type="match status" value="1"/>
</dbReference>
<evidence type="ECO:0000256" key="6">
    <source>
        <dbReference type="ARBA" id="ARBA00023242"/>
    </source>
</evidence>
<evidence type="ECO:0000256" key="1">
    <source>
        <dbReference type="ARBA" id="ARBA00004123"/>
    </source>
</evidence>
<evidence type="ECO:0000256" key="5">
    <source>
        <dbReference type="ARBA" id="ARBA00023163"/>
    </source>
</evidence>
<feature type="region of interest" description="Disordered" evidence="7">
    <location>
        <begin position="182"/>
        <end position="212"/>
    </location>
</feature>
<dbReference type="EMBL" id="JADFTS010000002">
    <property type="protein sequence ID" value="KAF9620273.1"/>
    <property type="molecule type" value="Genomic_DNA"/>
</dbReference>
<evidence type="ECO:0000256" key="4">
    <source>
        <dbReference type="ARBA" id="ARBA00023125"/>
    </source>
</evidence>
<dbReference type="GO" id="GO:0005634">
    <property type="term" value="C:nucleus"/>
    <property type="evidence" value="ECO:0007669"/>
    <property type="project" value="UniProtKB-SubCell"/>
</dbReference>
<dbReference type="InterPro" id="IPR004827">
    <property type="entry name" value="bZIP"/>
</dbReference>
<dbReference type="PANTHER" id="PTHR45967">
    <property type="entry name" value="G-BOX-BINDING FACTOR 3-RELATED"/>
    <property type="match status" value="1"/>
</dbReference>
<feature type="region of interest" description="Disordered" evidence="7">
    <location>
        <begin position="265"/>
        <end position="288"/>
    </location>
</feature>
<dbReference type="Pfam" id="PF07777">
    <property type="entry name" value="MFMR"/>
    <property type="match status" value="1"/>
</dbReference>
<feature type="region of interest" description="Disordered" evidence="7">
    <location>
        <begin position="97"/>
        <end position="167"/>
    </location>
</feature>
<dbReference type="InterPro" id="IPR046347">
    <property type="entry name" value="bZIP_sf"/>
</dbReference>
<dbReference type="PANTHER" id="PTHR45967:SF20">
    <property type="entry name" value="G-BOX-BINDING FACTOR 1"/>
    <property type="match status" value="1"/>
</dbReference>
<dbReference type="AlphaFoldDB" id="A0A835M5D1"/>
<dbReference type="OrthoDB" id="1642657at2759"/>
<dbReference type="InterPro" id="IPR045314">
    <property type="entry name" value="bZIP_plant_GBF1"/>
</dbReference>
<keyword evidence="6" id="KW-0539">Nucleus</keyword>
<evidence type="ECO:0000313" key="10">
    <source>
        <dbReference type="Proteomes" id="UP000631114"/>
    </source>
</evidence>